<feature type="compositionally biased region" description="Basic and acidic residues" evidence="1">
    <location>
        <begin position="137"/>
        <end position="147"/>
    </location>
</feature>
<gene>
    <name evidence="2" type="ORF">BU16DRAFT_537551</name>
</gene>
<sequence length="173" mass="19277">MLAMRFTSTSYSRPQIDVRGSKMLTYLGIVHSQVTAQTQPQTCQIAHSTTTTSPQGGEWLPLIRIAKGGSFPPLGDQPLSPELESWLSATGAAWNPEPQQPVKRPQYQRVDTCYTPAMSRHSIEPPKRPSRTAIFDHILDRMPESHRGRSRAQTAAQKEERDPVSRAGDNIKT</sequence>
<reference evidence="2" key="1">
    <citation type="journal article" date="2020" name="Stud. Mycol.">
        <title>101 Dothideomycetes genomes: a test case for predicting lifestyles and emergence of pathogens.</title>
        <authorList>
            <person name="Haridas S."/>
            <person name="Albert R."/>
            <person name="Binder M."/>
            <person name="Bloem J."/>
            <person name="Labutti K."/>
            <person name="Salamov A."/>
            <person name="Andreopoulos B."/>
            <person name="Baker S."/>
            <person name="Barry K."/>
            <person name="Bills G."/>
            <person name="Bluhm B."/>
            <person name="Cannon C."/>
            <person name="Castanera R."/>
            <person name="Culley D."/>
            <person name="Daum C."/>
            <person name="Ezra D."/>
            <person name="Gonzalez J."/>
            <person name="Henrissat B."/>
            <person name="Kuo A."/>
            <person name="Liang C."/>
            <person name="Lipzen A."/>
            <person name="Lutzoni F."/>
            <person name="Magnuson J."/>
            <person name="Mondo S."/>
            <person name="Nolan M."/>
            <person name="Ohm R."/>
            <person name="Pangilinan J."/>
            <person name="Park H.-J."/>
            <person name="Ramirez L."/>
            <person name="Alfaro M."/>
            <person name="Sun H."/>
            <person name="Tritt A."/>
            <person name="Yoshinaga Y."/>
            <person name="Zwiers L.-H."/>
            <person name="Turgeon B."/>
            <person name="Goodwin S."/>
            <person name="Spatafora J."/>
            <person name="Crous P."/>
            <person name="Grigoriev I."/>
        </authorList>
    </citation>
    <scope>NUCLEOTIDE SEQUENCE</scope>
    <source>
        <strain evidence="2">CBS 269.34</strain>
    </source>
</reference>
<organism evidence="2 3">
    <name type="scientific">Lophium mytilinum</name>
    <dbReference type="NCBI Taxonomy" id="390894"/>
    <lineage>
        <taxon>Eukaryota</taxon>
        <taxon>Fungi</taxon>
        <taxon>Dikarya</taxon>
        <taxon>Ascomycota</taxon>
        <taxon>Pezizomycotina</taxon>
        <taxon>Dothideomycetes</taxon>
        <taxon>Pleosporomycetidae</taxon>
        <taxon>Mytilinidiales</taxon>
        <taxon>Mytilinidiaceae</taxon>
        <taxon>Lophium</taxon>
    </lineage>
</organism>
<accession>A0A6A6QZQ0</accession>
<feature type="region of interest" description="Disordered" evidence="1">
    <location>
        <begin position="119"/>
        <end position="173"/>
    </location>
</feature>
<name>A0A6A6QZQ0_9PEZI</name>
<protein>
    <submittedName>
        <fullName evidence="2">Uncharacterized protein</fullName>
    </submittedName>
</protein>
<feature type="compositionally biased region" description="Basic and acidic residues" evidence="1">
    <location>
        <begin position="157"/>
        <end position="173"/>
    </location>
</feature>
<dbReference type="EMBL" id="MU004186">
    <property type="protein sequence ID" value="KAF2497968.1"/>
    <property type="molecule type" value="Genomic_DNA"/>
</dbReference>
<evidence type="ECO:0000313" key="3">
    <source>
        <dbReference type="Proteomes" id="UP000799750"/>
    </source>
</evidence>
<evidence type="ECO:0000256" key="1">
    <source>
        <dbReference type="SAM" id="MobiDB-lite"/>
    </source>
</evidence>
<proteinExistence type="predicted"/>
<evidence type="ECO:0000313" key="2">
    <source>
        <dbReference type="EMBL" id="KAF2497968.1"/>
    </source>
</evidence>
<keyword evidence="3" id="KW-1185">Reference proteome</keyword>
<dbReference type="Proteomes" id="UP000799750">
    <property type="component" value="Unassembled WGS sequence"/>
</dbReference>
<dbReference type="AlphaFoldDB" id="A0A6A6QZQ0"/>